<dbReference type="Gene3D" id="1.10.357.20">
    <property type="entry name" value="SLC41 divalent cation transporters, integral membrane domain"/>
    <property type="match status" value="1"/>
</dbReference>
<evidence type="ECO:0000256" key="1">
    <source>
        <dbReference type="ARBA" id="ARBA00004141"/>
    </source>
</evidence>
<keyword evidence="3 9" id="KW-0813">Transport</keyword>
<protein>
    <recommendedName>
        <fullName evidence="9">Magnesium transporter MgtE</fullName>
    </recommendedName>
</protein>
<dbReference type="GO" id="GO:0015095">
    <property type="term" value="F:magnesium ion transmembrane transporter activity"/>
    <property type="evidence" value="ECO:0007669"/>
    <property type="project" value="UniProtKB-UniRule"/>
</dbReference>
<reference evidence="11" key="2">
    <citation type="journal article" date="2021" name="PeerJ">
        <title>Extensive microbial diversity within the chicken gut microbiome revealed by metagenomics and culture.</title>
        <authorList>
            <person name="Gilroy R."/>
            <person name="Ravi A."/>
            <person name="Getino M."/>
            <person name="Pursley I."/>
            <person name="Horton D.L."/>
            <person name="Alikhan N.F."/>
            <person name="Baker D."/>
            <person name="Gharbi K."/>
            <person name="Hall N."/>
            <person name="Watson M."/>
            <person name="Adriaenssens E.M."/>
            <person name="Foster-Nyarko E."/>
            <person name="Jarju S."/>
            <person name="Secka A."/>
            <person name="Antonio M."/>
            <person name="Oren A."/>
            <person name="Chaudhuri R.R."/>
            <person name="La Ragione R."/>
            <person name="Hildebrand F."/>
            <person name="Pallen M.J."/>
        </authorList>
    </citation>
    <scope>NUCLEOTIDE SEQUENCE</scope>
    <source>
        <strain evidence="11">ChiBcec16-1751</strain>
    </source>
</reference>
<keyword evidence="7 9" id="KW-0472">Membrane</keyword>
<feature type="transmembrane region" description="Helical" evidence="9">
    <location>
        <begin position="393"/>
        <end position="414"/>
    </location>
</feature>
<evidence type="ECO:0000256" key="3">
    <source>
        <dbReference type="ARBA" id="ARBA00022448"/>
    </source>
</evidence>
<accession>A0A9D1F8U6</accession>
<dbReference type="InterPro" id="IPR006669">
    <property type="entry name" value="MgtE_transporter"/>
</dbReference>
<evidence type="ECO:0000256" key="9">
    <source>
        <dbReference type="RuleBase" id="RU362011"/>
    </source>
</evidence>
<dbReference type="GO" id="GO:0046872">
    <property type="term" value="F:metal ion binding"/>
    <property type="evidence" value="ECO:0007669"/>
    <property type="project" value="UniProtKB-KW"/>
</dbReference>
<dbReference type="SMART" id="SM00924">
    <property type="entry name" value="MgtE_N"/>
    <property type="match status" value="1"/>
</dbReference>
<evidence type="ECO:0000256" key="6">
    <source>
        <dbReference type="ARBA" id="ARBA00022989"/>
    </source>
</evidence>
<sequence>MAEHTVMMKETLLALLNSKKYLSLRDILATMNPVDIAAIFDELEEDRLPLLFRLLPKELASETFVEMDPEAQELLIRGFSDSELKEVIDELYVDDAVDIVEEMPANVVRRILGQADPEMRKQINEILRYPEDSAGSIMTTECVTLRPDMTVEEAIKRIRRTGIDKETIYTCYVTEDRKLLGLTTVKDLLLCEDDEEVISEIMEENVISVNTLEDKEDVAQLFSKYDFLALPVVDAENRLVGIVTFDDAMDVIEEEVTEDMEKMAAMLPSEKPYMRLSTLEVFKNRIPWLMLLMVSATFTGMILNYFENALAKQIVLTSFIPMLMDTAGNSGSQTSVTIVRGLSIGEIALRDLPRILWKECRVAILCGVVLAATAFLKIFLVDNMLLGEEGITLGVMMTVCITLAITVLCAKLVGGTLPIVAERLGFDPAVMASPFITTIVDAIALLVYFQIASLLLNL</sequence>
<dbReference type="EMBL" id="DVJJ01000060">
    <property type="protein sequence ID" value="HIS64484.1"/>
    <property type="molecule type" value="Genomic_DNA"/>
</dbReference>
<organism evidence="11 12">
    <name type="scientific">Candidatus Avoscillospira avistercoris</name>
    <dbReference type="NCBI Taxonomy" id="2840707"/>
    <lineage>
        <taxon>Bacteria</taxon>
        <taxon>Bacillati</taxon>
        <taxon>Bacillota</taxon>
        <taxon>Clostridia</taxon>
        <taxon>Eubacteriales</taxon>
        <taxon>Oscillospiraceae</taxon>
        <taxon>Oscillospiraceae incertae sedis</taxon>
        <taxon>Candidatus Avoscillospira</taxon>
    </lineage>
</organism>
<dbReference type="InterPro" id="IPR000644">
    <property type="entry name" value="CBS_dom"/>
</dbReference>
<reference evidence="11" key="1">
    <citation type="submission" date="2020-10" db="EMBL/GenBank/DDBJ databases">
        <authorList>
            <person name="Gilroy R."/>
        </authorList>
    </citation>
    <scope>NUCLEOTIDE SEQUENCE</scope>
    <source>
        <strain evidence="11">ChiBcec16-1751</strain>
    </source>
</reference>
<dbReference type="Pfam" id="PF00571">
    <property type="entry name" value="CBS"/>
    <property type="match status" value="2"/>
</dbReference>
<dbReference type="AlphaFoldDB" id="A0A9D1F8U6"/>
<dbReference type="InterPro" id="IPR036739">
    <property type="entry name" value="SLC41_membr_dom_sf"/>
</dbReference>
<dbReference type="Gene3D" id="1.25.60.10">
    <property type="entry name" value="MgtE N-terminal domain-like"/>
    <property type="match status" value="1"/>
</dbReference>
<evidence type="ECO:0000256" key="4">
    <source>
        <dbReference type="ARBA" id="ARBA00022692"/>
    </source>
</evidence>
<feature type="transmembrane region" description="Helical" evidence="9">
    <location>
        <begin position="286"/>
        <end position="306"/>
    </location>
</feature>
<comment type="similarity">
    <text evidence="2 9">Belongs to the SLC41A transporter family.</text>
</comment>
<keyword evidence="9" id="KW-0479">Metal-binding</keyword>
<dbReference type="GO" id="GO:0005886">
    <property type="term" value="C:plasma membrane"/>
    <property type="evidence" value="ECO:0007669"/>
    <property type="project" value="UniProtKB-SubCell"/>
</dbReference>
<comment type="function">
    <text evidence="9">Acts as a magnesium transporter.</text>
</comment>
<keyword evidence="6 9" id="KW-1133">Transmembrane helix</keyword>
<dbReference type="Pfam" id="PF01769">
    <property type="entry name" value="MgtE"/>
    <property type="match status" value="1"/>
</dbReference>
<feature type="transmembrane region" description="Helical" evidence="9">
    <location>
        <begin position="362"/>
        <end position="381"/>
    </location>
</feature>
<dbReference type="Pfam" id="PF03448">
    <property type="entry name" value="MgtE_N"/>
    <property type="match status" value="1"/>
</dbReference>
<feature type="transmembrane region" description="Helical" evidence="9">
    <location>
        <begin position="435"/>
        <end position="456"/>
    </location>
</feature>
<dbReference type="SMART" id="SM00116">
    <property type="entry name" value="CBS"/>
    <property type="match status" value="2"/>
</dbReference>
<feature type="domain" description="CBS" evidence="10">
    <location>
        <begin position="202"/>
        <end position="258"/>
    </location>
</feature>
<dbReference type="InterPro" id="IPR038076">
    <property type="entry name" value="MgtE_N_sf"/>
</dbReference>
<dbReference type="SUPFAM" id="SSF54631">
    <property type="entry name" value="CBS-domain pair"/>
    <property type="match status" value="1"/>
</dbReference>
<comment type="caution">
    <text evidence="9">Lacks conserved residue(s) required for the propagation of feature annotation.</text>
</comment>
<dbReference type="InterPro" id="IPR006667">
    <property type="entry name" value="SLC41_membr_dom"/>
</dbReference>
<keyword evidence="8" id="KW-0129">CBS domain</keyword>
<dbReference type="Proteomes" id="UP000886741">
    <property type="component" value="Unassembled WGS sequence"/>
</dbReference>
<name>A0A9D1F8U6_9FIRM</name>
<evidence type="ECO:0000256" key="5">
    <source>
        <dbReference type="ARBA" id="ARBA00022842"/>
    </source>
</evidence>
<keyword evidence="4 9" id="KW-0812">Transmembrane</keyword>
<evidence type="ECO:0000313" key="12">
    <source>
        <dbReference type="Proteomes" id="UP000886741"/>
    </source>
</evidence>
<feature type="domain" description="CBS" evidence="10">
    <location>
        <begin position="138"/>
        <end position="200"/>
    </location>
</feature>
<dbReference type="PROSITE" id="PS51371">
    <property type="entry name" value="CBS"/>
    <property type="match status" value="2"/>
</dbReference>
<keyword evidence="5 9" id="KW-0460">Magnesium</keyword>
<dbReference type="SUPFAM" id="SSF161093">
    <property type="entry name" value="MgtE membrane domain-like"/>
    <property type="match status" value="1"/>
</dbReference>
<dbReference type="SUPFAM" id="SSF158791">
    <property type="entry name" value="MgtE N-terminal domain-like"/>
    <property type="match status" value="1"/>
</dbReference>
<evidence type="ECO:0000256" key="2">
    <source>
        <dbReference type="ARBA" id="ARBA00009749"/>
    </source>
</evidence>
<evidence type="ECO:0000256" key="8">
    <source>
        <dbReference type="PROSITE-ProRule" id="PRU00703"/>
    </source>
</evidence>
<dbReference type="PANTHER" id="PTHR43773">
    <property type="entry name" value="MAGNESIUM TRANSPORTER MGTE"/>
    <property type="match status" value="1"/>
</dbReference>
<evidence type="ECO:0000313" key="11">
    <source>
        <dbReference type="EMBL" id="HIS64484.1"/>
    </source>
</evidence>
<comment type="subcellular location">
    <subcellularLocation>
        <location evidence="9">Cell membrane</location>
        <topology evidence="9">Multi-pass membrane protein</topology>
    </subcellularLocation>
    <subcellularLocation>
        <location evidence="1">Membrane</location>
        <topology evidence="1">Multi-pass membrane protein</topology>
    </subcellularLocation>
</comment>
<comment type="caution">
    <text evidence="11">The sequence shown here is derived from an EMBL/GenBank/DDBJ whole genome shotgun (WGS) entry which is preliminary data.</text>
</comment>
<keyword evidence="9" id="KW-1003">Cell membrane</keyword>
<dbReference type="InterPro" id="IPR046342">
    <property type="entry name" value="CBS_dom_sf"/>
</dbReference>
<comment type="subunit">
    <text evidence="9">Homodimer.</text>
</comment>
<gene>
    <name evidence="11" type="primary">mgtE</name>
    <name evidence="11" type="ORF">IAA83_03810</name>
</gene>
<dbReference type="PANTHER" id="PTHR43773:SF1">
    <property type="entry name" value="MAGNESIUM TRANSPORTER MGTE"/>
    <property type="match status" value="1"/>
</dbReference>
<evidence type="ECO:0000259" key="10">
    <source>
        <dbReference type="PROSITE" id="PS51371"/>
    </source>
</evidence>
<dbReference type="NCBIfam" id="TIGR00400">
    <property type="entry name" value="mgtE"/>
    <property type="match status" value="1"/>
</dbReference>
<dbReference type="Gene3D" id="3.10.580.10">
    <property type="entry name" value="CBS-domain"/>
    <property type="match status" value="1"/>
</dbReference>
<evidence type="ECO:0000256" key="7">
    <source>
        <dbReference type="ARBA" id="ARBA00023136"/>
    </source>
</evidence>
<proteinExistence type="inferred from homology"/>
<dbReference type="CDD" id="cd04606">
    <property type="entry name" value="CBS_pair_Mg_transporter"/>
    <property type="match status" value="1"/>
</dbReference>
<dbReference type="InterPro" id="IPR006668">
    <property type="entry name" value="Mg_transptr_MgtE_intracell_dom"/>
</dbReference>